<evidence type="ECO:0000256" key="2">
    <source>
        <dbReference type="ARBA" id="ARBA00022525"/>
    </source>
</evidence>
<dbReference type="Pfam" id="PF03098">
    <property type="entry name" value="An_peroxidase"/>
    <property type="match status" value="1"/>
</dbReference>
<feature type="region of interest" description="Disordered" evidence="4">
    <location>
        <begin position="50"/>
        <end position="74"/>
    </location>
</feature>
<dbReference type="Gene3D" id="1.10.640.10">
    <property type="entry name" value="Haem peroxidase domain superfamily, animal type"/>
    <property type="match status" value="1"/>
</dbReference>
<evidence type="ECO:0000313" key="5">
    <source>
        <dbReference type="EMBL" id="PSB28087.1"/>
    </source>
</evidence>
<keyword evidence="2" id="KW-0964">Secreted</keyword>
<organism evidence="5 6">
    <name type="scientific">Stenomitos frigidus ULC18</name>
    <dbReference type="NCBI Taxonomy" id="2107698"/>
    <lineage>
        <taxon>Bacteria</taxon>
        <taxon>Bacillati</taxon>
        <taxon>Cyanobacteriota</taxon>
        <taxon>Cyanophyceae</taxon>
        <taxon>Leptolyngbyales</taxon>
        <taxon>Leptolyngbyaceae</taxon>
        <taxon>Stenomitos</taxon>
    </lineage>
</organism>
<accession>A0A2T1E5R1</accession>
<comment type="subcellular location">
    <subcellularLocation>
        <location evidence="1">Secreted</location>
    </subcellularLocation>
</comment>
<reference evidence="6" key="1">
    <citation type="submission" date="2018-02" db="EMBL/GenBank/DDBJ databases">
        <authorList>
            <person name="Moore K."/>
            <person name="Momper L."/>
        </authorList>
    </citation>
    <scope>NUCLEOTIDE SEQUENCE [LARGE SCALE GENOMIC DNA]</scope>
    <source>
        <strain evidence="6">ULC18</strain>
    </source>
</reference>
<keyword evidence="5" id="KW-0575">Peroxidase</keyword>
<proteinExistence type="predicted"/>
<gene>
    <name evidence="5" type="ORF">C7B82_14660</name>
</gene>
<reference evidence="5 6" key="2">
    <citation type="submission" date="2018-03" db="EMBL/GenBank/DDBJ databases">
        <title>The ancient ancestry and fast evolution of plastids.</title>
        <authorList>
            <person name="Moore K.R."/>
            <person name="Magnabosco C."/>
            <person name="Momper L."/>
            <person name="Gold D.A."/>
            <person name="Bosak T."/>
            <person name="Fournier G.P."/>
        </authorList>
    </citation>
    <scope>NUCLEOTIDE SEQUENCE [LARGE SCALE GENOMIC DNA]</scope>
    <source>
        <strain evidence="5 6">ULC18</strain>
    </source>
</reference>
<dbReference type="InterPro" id="IPR019791">
    <property type="entry name" value="Haem_peroxidase_animal"/>
</dbReference>
<dbReference type="GO" id="GO:0004601">
    <property type="term" value="F:peroxidase activity"/>
    <property type="evidence" value="ECO:0007669"/>
    <property type="project" value="UniProtKB-KW"/>
</dbReference>
<keyword evidence="6" id="KW-1185">Reference proteome</keyword>
<dbReference type="GO" id="GO:0020037">
    <property type="term" value="F:heme binding"/>
    <property type="evidence" value="ECO:0007669"/>
    <property type="project" value="InterPro"/>
</dbReference>
<feature type="compositionally biased region" description="Polar residues" evidence="4">
    <location>
        <begin position="12"/>
        <end position="21"/>
    </location>
</feature>
<keyword evidence="5" id="KW-0560">Oxidoreductase</keyword>
<evidence type="ECO:0000256" key="4">
    <source>
        <dbReference type="SAM" id="MobiDB-lite"/>
    </source>
</evidence>
<dbReference type="OrthoDB" id="9765610at2"/>
<dbReference type="Proteomes" id="UP000239576">
    <property type="component" value="Unassembled WGS sequence"/>
</dbReference>
<dbReference type="SUPFAM" id="SSF48113">
    <property type="entry name" value="Heme-dependent peroxidases"/>
    <property type="match status" value="1"/>
</dbReference>
<dbReference type="CDD" id="cd09819">
    <property type="entry name" value="An_peroxidase_bacterial_1"/>
    <property type="match status" value="1"/>
</dbReference>
<dbReference type="AlphaFoldDB" id="A0A2T1E5R1"/>
<feature type="region of interest" description="Disordered" evidence="4">
    <location>
        <begin position="1"/>
        <end position="26"/>
    </location>
</feature>
<evidence type="ECO:0000313" key="6">
    <source>
        <dbReference type="Proteomes" id="UP000239576"/>
    </source>
</evidence>
<dbReference type="EMBL" id="PVWK01000083">
    <property type="protein sequence ID" value="PSB28087.1"/>
    <property type="molecule type" value="Genomic_DNA"/>
</dbReference>
<feature type="compositionally biased region" description="Basic and acidic residues" evidence="4">
    <location>
        <begin position="52"/>
        <end position="70"/>
    </location>
</feature>
<dbReference type="RefSeq" id="WP_106257027.1">
    <property type="nucleotide sequence ID" value="NZ_CAWNSW010000092.1"/>
</dbReference>
<dbReference type="InterPro" id="IPR010255">
    <property type="entry name" value="Haem_peroxidase_sf"/>
</dbReference>
<sequence length="522" mass="58122">MPSPQHGFSVRNGDNTPQGAFSETGKFGRMFPELPAFTPSIESLTALGNAMTDDRTDPTDPARDHPDGDNRNVPAGFTYLGQFVDHDLTFDPTSLKEKRVDPQAVVNFRTPALDLDSVYGAGPDDQPYLFQLGDKDKFLIGKNDASPDANGPLNVKGRHDVPRGPNRIALLGDPRNDENLLVAQTHLAILKFHNKIVDGLKKPAGTPGAIPRKAEIGKTIFEEARQLVVWHYQWIVVFDFLDRILDPNQVNAVLNEGRKFYKFDTFPFIPVEFSVAAYRLGHTMIRSSYDYNRVFTFKDISPNSFAPATLGLLFNFTGKSRRMPPDGPGLDNRLPTNWIIDWRRFFEIDPAIKVNHARKLDPFLVNPLKNLPNVPAPSSLAVRNLLRGRSLGLPSGQSVARFTNLKPLSPSEIASGPDGAVAKRFGFDKETPLWYYILKEAEVQQKGLRLGEVGSRIIAEVFLGLFEGDSESFFVRNRQWKPTLPSQVPGKFTMADLIRFTEEISPIDGLAAPAPENENAED</sequence>
<keyword evidence="3" id="KW-0325">Glycoprotein</keyword>
<comment type="caution">
    <text evidence="5">The sequence shown here is derived from an EMBL/GenBank/DDBJ whole genome shotgun (WGS) entry which is preliminary data.</text>
</comment>
<evidence type="ECO:0000256" key="3">
    <source>
        <dbReference type="ARBA" id="ARBA00023180"/>
    </source>
</evidence>
<dbReference type="PRINTS" id="PR00457">
    <property type="entry name" value="ANPEROXIDASE"/>
</dbReference>
<dbReference type="InterPro" id="IPR037120">
    <property type="entry name" value="Haem_peroxidase_sf_animal"/>
</dbReference>
<dbReference type="GO" id="GO:0006979">
    <property type="term" value="P:response to oxidative stress"/>
    <property type="evidence" value="ECO:0007669"/>
    <property type="project" value="InterPro"/>
</dbReference>
<dbReference type="PANTHER" id="PTHR11475:SF4">
    <property type="entry name" value="CHORION PEROXIDASE"/>
    <property type="match status" value="1"/>
</dbReference>
<evidence type="ECO:0000256" key="1">
    <source>
        <dbReference type="ARBA" id="ARBA00004613"/>
    </source>
</evidence>
<dbReference type="PANTHER" id="PTHR11475">
    <property type="entry name" value="OXIDASE/PEROXIDASE"/>
    <property type="match status" value="1"/>
</dbReference>
<name>A0A2T1E5R1_9CYAN</name>
<protein>
    <submittedName>
        <fullName evidence="5">Peroxidase</fullName>
    </submittedName>
</protein>
<dbReference type="GO" id="GO:0005576">
    <property type="term" value="C:extracellular region"/>
    <property type="evidence" value="ECO:0007669"/>
    <property type="project" value="UniProtKB-SubCell"/>
</dbReference>
<dbReference type="PROSITE" id="PS50292">
    <property type="entry name" value="PEROXIDASE_3"/>
    <property type="match status" value="1"/>
</dbReference>